<evidence type="ECO:0000256" key="1">
    <source>
        <dbReference type="ARBA" id="ARBA00010164"/>
    </source>
</evidence>
<dbReference type="EMBL" id="JBHTIS010000199">
    <property type="protein sequence ID" value="MFD1045077.1"/>
    <property type="molecule type" value="Genomic_DNA"/>
</dbReference>
<feature type="domain" description="HipA N-terminal subdomain 1" evidence="5">
    <location>
        <begin position="11"/>
        <end position="109"/>
    </location>
</feature>
<sequence>MTSLHEATYGVWLNDVAVGKLHQRGDVSWFKFDDGYYNDPNRTVLGLRVEDNKREFEKSYTMRVHPWFSNLLPEGRLRDWIAAGRGVPAVRELELLAQVGHDLPGAVIVLPEDSVPGETPTDEAVTASTAMPNPTEWRFSLAGVQLKLSMLQQGDRLTIPAFGVGGDWIVKLPDSLHSEVPRNEHAMMRLAKAAGIDIPDTKLVHRDELPALPESAWPNGEHWAFAIRRFDRSEDRSRIHIEDFAQVRGFYPDDKYNGSYETVAALVYRRRDLAALREFARRLTFNILITNGDAHLKNWSLIYQDTRIPTLAPAYDLVSTEVYREANDPETMALQFHRTRRFDQITMDSFARLESKVARSGAASLTDVAAEVVGRVVDAWPDVAMSLTDAGPIASHITASIKNRQRSLLRLRPQ</sequence>
<evidence type="ECO:0000313" key="7">
    <source>
        <dbReference type="Proteomes" id="UP001597045"/>
    </source>
</evidence>
<evidence type="ECO:0000256" key="3">
    <source>
        <dbReference type="ARBA" id="ARBA00022777"/>
    </source>
</evidence>
<evidence type="ECO:0000256" key="2">
    <source>
        <dbReference type="ARBA" id="ARBA00022679"/>
    </source>
</evidence>
<keyword evidence="3" id="KW-0418">Kinase</keyword>
<protein>
    <submittedName>
        <fullName evidence="6">Type II toxin-antitoxin system HipA family toxin</fullName>
    </submittedName>
</protein>
<keyword evidence="2" id="KW-0808">Transferase</keyword>
<accession>A0ABW3M360</accession>
<dbReference type="InterPro" id="IPR052028">
    <property type="entry name" value="HipA_Ser/Thr_kinase"/>
</dbReference>
<dbReference type="PANTHER" id="PTHR37419:SF1">
    <property type="entry name" value="SERINE_THREONINE-PROTEIN KINASE TOXIN HIPA"/>
    <property type="match status" value="1"/>
</dbReference>
<reference evidence="7" key="1">
    <citation type="journal article" date="2019" name="Int. J. Syst. Evol. Microbiol.">
        <title>The Global Catalogue of Microorganisms (GCM) 10K type strain sequencing project: providing services to taxonomists for standard genome sequencing and annotation.</title>
        <authorList>
            <consortium name="The Broad Institute Genomics Platform"/>
            <consortium name="The Broad Institute Genome Sequencing Center for Infectious Disease"/>
            <person name="Wu L."/>
            <person name="Ma J."/>
        </authorList>
    </citation>
    <scope>NUCLEOTIDE SEQUENCE [LARGE SCALE GENOMIC DNA]</scope>
    <source>
        <strain evidence="7">JCM 31486</strain>
    </source>
</reference>
<evidence type="ECO:0000313" key="6">
    <source>
        <dbReference type="EMBL" id="MFD1045077.1"/>
    </source>
</evidence>
<feature type="domain" description="HipA-like C-terminal" evidence="4">
    <location>
        <begin position="139"/>
        <end position="380"/>
    </location>
</feature>
<gene>
    <name evidence="6" type="ORF">ACFQ1S_05455</name>
</gene>
<dbReference type="NCBIfam" id="TIGR03071">
    <property type="entry name" value="couple_hipA"/>
    <property type="match status" value="1"/>
</dbReference>
<dbReference type="Pfam" id="PF07804">
    <property type="entry name" value="HipA_C"/>
    <property type="match status" value="1"/>
</dbReference>
<dbReference type="PANTHER" id="PTHR37419">
    <property type="entry name" value="SERINE/THREONINE-PROTEIN KINASE TOXIN HIPA"/>
    <property type="match status" value="1"/>
</dbReference>
<dbReference type="Gene3D" id="1.10.1070.20">
    <property type="match status" value="1"/>
</dbReference>
<comment type="similarity">
    <text evidence="1">Belongs to the HipA Ser/Thr kinase family.</text>
</comment>
<name>A0ABW3M360_9PSEU</name>
<dbReference type="InterPro" id="IPR017508">
    <property type="entry name" value="HipA_N1"/>
</dbReference>
<organism evidence="6 7">
    <name type="scientific">Kibdelosporangium lantanae</name>
    <dbReference type="NCBI Taxonomy" id="1497396"/>
    <lineage>
        <taxon>Bacteria</taxon>
        <taxon>Bacillati</taxon>
        <taxon>Actinomycetota</taxon>
        <taxon>Actinomycetes</taxon>
        <taxon>Pseudonocardiales</taxon>
        <taxon>Pseudonocardiaceae</taxon>
        <taxon>Kibdelosporangium</taxon>
    </lineage>
</organism>
<evidence type="ECO:0000259" key="4">
    <source>
        <dbReference type="Pfam" id="PF07804"/>
    </source>
</evidence>
<dbReference type="Proteomes" id="UP001597045">
    <property type="component" value="Unassembled WGS sequence"/>
</dbReference>
<evidence type="ECO:0000259" key="5">
    <source>
        <dbReference type="Pfam" id="PF13657"/>
    </source>
</evidence>
<keyword evidence="7" id="KW-1185">Reference proteome</keyword>
<dbReference type="Pfam" id="PF13657">
    <property type="entry name" value="Couple_hipA"/>
    <property type="match status" value="1"/>
</dbReference>
<comment type="caution">
    <text evidence="6">The sequence shown here is derived from an EMBL/GenBank/DDBJ whole genome shotgun (WGS) entry which is preliminary data.</text>
</comment>
<dbReference type="InterPro" id="IPR012893">
    <property type="entry name" value="HipA-like_C"/>
</dbReference>
<proteinExistence type="inferred from homology"/>